<dbReference type="CDD" id="cd01389">
    <property type="entry name" value="HMG-box_ROX1-like"/>
    <property type="match status" value="1"/>
</dbReference>
<keyword evidence="7" id="KW-1185">Reference proteome</keyword>
<feature type="compositionally biased region" description="Low complexity" evidence="4">
    <location>
        <begin position="109"/>
        <end position="122"/>
    </location>
</feature>
<feature type="compositionally biased region" description="Polar residues" evidence="4">
    <location>
        <begin position="346"/>
        <end position="359"/>
    </location>
</feature>
<dbReference type="PROSITE" id="PS50118">
    <property type="entry name" value="HMG_BOX_2"/>
    <property type="match status" value="1"/>
</dbReference>
<dbReference type="InterPro" id="IPR051356">
    <property type="entry name" value="SOX/SOX-like_TF"/>
</dbReference>
<feature type="region of interest" description="Disordered" evidence="4">
    <location>
        <begin position="406"/>
        <end position="427"/>
    </location>
</feature>
<reference evidence="6" key="1">
    <citation type="submission" date="2020-05" db="EMBL/GenBank/DDBJ databases">
        <title>Mycena genomes resolve the evolution of fungal bioluminescence.</title>
        <authorList>
            <person name="Tsai I.J."/>
        </authorList>
    </citation>
    <scope>NUCLEOTIDE SEQUENCE</scope>
    <source>
        <strain evidence="6">160909Yilan</strain>
    </source>
</reference>
<gene>
    <name evidence="6" type="ORF">MSAN_00309500</name>
</gene>
<evidence type="ECO:0000256" key="1">
    <source>
        <dbReference type="ARBA" id="ARBA00023125"/>
    </source>
</evidence>
<dbReference type="SUPFAM" id="SSF47095">
    <property type="entry name" value="HMG-box"/>
    <property type="match status" value="1"/>
</dbReference>
<dbReference type="EMBL" id="JACAZH010000002">
    <property type="protein sequence ID" value="KAF7374265.1"/>
    <property type="molecule type" value="Genomic_DNA"/>
</dbReference>
<organism evidence="6 7">
    <name type="scientific">Mycena sanguinolenta</name>
    <dbReference type="NCBI Taxonomy" id="230812"/>
    <lineage>
        <taxon>Eukaryota</taxon>
        <taxon>Fungi</taxon>
        <taxon>Dikarya</taxon>
        <taxon>Basidiomycota</taxon>
        <taxon>Agaricomycotina</taxon>
        <taxon>Agaricomycetes</taxon>
        <taxon>Agaricomycetidae</taxon>
        <taxon>Agaricales</taxon>
        <taxon>Marasmiineae</taxon>
        <taxon>Mycenaceae</taxon>
        <taxon>Mycena</taxon>
    </lineage>
</organism>
<feature type="compositionally biased region" description="Basic and acidic residues" evidence="4">
    <location>
        <begin position="301"/>
        <end position="337"/>
    </location>
</feature>
<evidence type="ECO:0000313" key="6">
    <source>
        <dbReference type="EMBL" id="KAF7374265.1"/>
    </source>
</evidence>
<evidence type="ECO:0000256" key="4">
    <source>
        <dbReference type="SAM" id="MobiDB-lite"/>
    </source>
</evidence>
<feature type="region of interest" description="Disordered" evidence="4">
    <location>
        <begin position="1"/>
        <end position="20"/>
    </location>
</feature>
<feature type="domain" description="HMG box" evidence="5">
    <location>
        <begin position="129"/>
        <end position="198"/>
    </location>
</feature>
<dbReference type="Gene3D" id="1.10.30.10">
    <property type="entry name" value="High mobility group box domain"/>
    <property type="match status" value="1"/>
</dbReference>
<dbReference type="GO" id="GO:0000981">
    <property type="term" value="F:DNA-binding transcription factor activity, RNA polymerase II-specific"/>
    <property type="evidence" value="ECO:0007669"/>
    <property type="project" value="TreeGrafter"/>
</dbReference>
<feature type="region of interest" description="Disordered" evidence="4">
    <location>
        <begin position="40"/>
        <end position="134"/>
    </location>
</feature>
<dbReference type="InterPro" id="IPR036910">
    <property type="entry name" value="HMG_box_dom_sf"/>
</dbReference>
<keyword evidence="2 3" id="KW-0539">Nucleus</keyword>
<dbReference type="SMART" id="SM00398">
    <property type="entry name" value="HMG"/>
    <property type="match status" value="1"/>
</dbReference>
<feature type="compositionally biased region" description="Basic and acidic residues" evidence="4">
    <location>
        <begin position="183"/>
        <end position="194"/>
    </location>
</feature>
<feature type="region of interest" description="Disordered" evidence="4">
    <location>
        <begin position="179"/>
        <end position="254"/>
    </location>
</feature>
<accession>A0A8H6Z825</accession>
<dbReference type="GO" id="GO:0005634">
    <property type="term" value="C:nucleus"/>
    <property type="evidence" value="ECO:0007669"/>
    <property type="project" value="UniProtKB-UniRule"/>
</dbReference>
<feature type="compositionally biased region" description="Basic and acidic residues" evidence="4">
    <location>
        <begin position="242"/>
        <end position="252"/>
    </location>
</feature>
<dbReference type="OrthoDB" id="6247875at2759"/>
<evidence type="ECO:0000256" key="2">
    <source>
        <dbReference type="ARBA" id="ARBA00023242"/>
    </source>
</evidence>
<dbReference type="Pfam" id="PF00505">
    <property type="entry name" value="HMG_box"/>
    <property type="match status" value="1"/>
</dbReference>
<dbReference type="Proteomes" id="UP000623467">
    <property type="component" value="Unassembled WGS sequence"/>
</dbReference>
<dbReference type="InterPro" id="IPR009071">
    <property type="entry name" value="HMG_box_dom"/>
</dbReference>
<name>A0A8H6Z825_9AGAR</name>
<feature type="DNA-binding region" description="HMG box" evidence="3">
    <location>
        <begin position="129"/>
        <end position="198"/>
    </location>
</feature>
<dbReference type="PANTHER" id="PTHR45789">
    <property type="entry name" value="FI18025P1"/>
    <property type="match status" value="1"/>
</dbReference>
<evidence type="ECO:0000313" key="7">
    <source>
        <dbReference type="Proteomes" id="UP000623467"/>
    </source>
</evidence>
<feature type="region of interest" description="Disordered" evidence="4">
    <location>
        <begin position="301"/>
        <end position="359"/>
    </location>
</feature>
<feature type="compositionally biased region" description="Low complexity" evidence="4">
    <location>
        <begin position="418"/>
        <end position="427"/>
    </location>
</feature>
<comment type="caution">
    <text evidence="6">The sequence shown here is derived from an EMBL/GenBank/DDBJ whole genome shotgun (WGS) entry which is preliminary data.</text>
</comment>
<dbReference type="PANTHER" id="PTHR45789:SF2">
    <property type="entry name" value="FI18025P1"/>
    <property type="match status" value="1"/>
</dbReference>
<sequence length="536" mass="56909">MPAERSRGSRRTGADGDKLVWTEPALAPGIAFATNLTPGAFEESQAPPVSFSATFPSVEPVETKPKLEPATPTPLQTSFFFFDGADDTKPKRASHKRKQTPPPSPSSPSSPTADTADTASPPGGATPHIPRPPNAFILFRSSFIRAGAVPSHIEPSHASLSAIAGLTWAALPAPEKAAWHRKAKEERDRHRERFPGYAFRPKHRGASTSTADTKPHADGDGEDGGGGGNAAGNGAAPRRRQQREVPPADRARQARIASLLLTGLTGDALDESIRQFDAERKEPVVEVRFGVVETPEGRVAVDDGRTKGTEVVRRTTSRGEKRRPNTTKEQESKNKSKDGKRRRVSSEPSLPSTVAASSFSTRAEAPAPFDFPCDFTLDALSIPSTPLNDDFEWPYGESSPTACFPPSSPFDSYPPSPELSHSSAASPLSSTPSSSWSSLEDLSMSLSQSHTVRPSPLSACSSMSSLGDDFASLSSLNIADVAPTVCGSLDPLSADLSLYGGLLPPYELDLGMGLGMDTNADMGYLTGYLEASGTVW</sequence>
<protein>
    <submittedName>
        <fullName evidence="6">HMG box domain-containing protein</fullName>
    </submittedName>
</protein>
<dbReference type="AlphaFoldDB" id="A0A8H6Z825"/>
<dbReference type="GO" id="GO:0000978">
    <property type="term" value="F:RNA polymerase II cis-regulatory region sequence-specific DNA binding"/>
    <property type="evidence" value="ECO:0007669"/>
    <property type="project" value="TreeGrafter"/>
</dbReference>
<keyword evidence="1 3" id="KW-0238">DNA-binding</keyword>
<evidence type="ECO:0000256" key="3">
    <source>
        <dbReference type="PROSITE-ProRule" id="PRU00267"/>
    </source>
</evidence>
<evidence type="ECO:0000259" key="5">
    <source>
        <dbReference type="PROSITE" id="PS50118"/>
    </source>
</evidence>
<proteinExistence type="predicted"/>
<feature type="compositionally biased region" description="Pro residues" evidence="4">
    <location>
        <begin position="406"/>
        <end position="417"/>
    </location>
</feature>